<comment type="subcellular location">
    <subcellularLocation>
        <location evidence="1">Membrane</location>
        <topology evidence="1">Multi-pass membrane protein</topology>
    </subcellularLocation>
</comment>
<organism evidence="7">
    <name type="scientific">Oppiella nova</name>
    <dbReference type="NCBI Taxonomy" id="334625"/>
    <lineage>
        <taxon>Eukaryota</taxon>
        <taxon>Metazoa</taxon>
        <taxon>Ecdysozoa</taxon>
        <taxon>Arthropoda</taxon>
        <taxon>Chelicerata</taxon>
        <taxon>Arachnida</taxon>
        <taxon>Acari</taxon>
        <taxon>Acariformes</taxon>
        <taxon>Sarcoptiformes</taxon>
        <taxon>Oribatida</taxon>
        <taxon>Brachypylina</taxon>
        <taxon>Oppioidea</taxon>
        <taxon>Oppiidae</taxon>
        <taxon>Oppiella</taxon>
    </lineage>
</organism>
<dbReference type="PRINTS" id="PR00169">
    <property type="entry name" value="KCHANNEL"/>
</dbReference>
<dbReference type="Proteomes" id="UP000728032">
    <property type="component" value="Unassembled WGS sequence"/>
</dbReference>
<sequence>MDILEKVIIAWFAFEFVIRLWASGCRPEYQGWNGKVRYLCRIESIIDLVVIVVSAVVLGLQPINLVVDTSIVFAAAALRGFHRLFIVIRLVWARKSTSGVDSAVSPFRMFVSVLYSQREQLAIITYISFVVFFIGSFLVYLAETQTNSEFKNIANSFWWAVETVITVGYGDIVPITIPGKFLASIFMIIGFWLFALPTEVIGTGVALRVEKMEADVKHSPQFIPAVILIQSYWRFYASNHKPLSQTTWYIPHNRVIVDRNQQNVVRFIRAVKL</sequence>
<evidence type="ECO:0000256" key="5">
    <source>
        <dbReference type="SAM" id="Phobius"/>
    </source>
</evidence>
<dbReference type="EMBL" id="CAJPVJ010006991">
    <property type="protein sequence ID" value="CAG2170893.1"/>
    <property type="molecule type" value="Genomic_DNA"/>
</dbReference>
<dbReference type="GO" id="GO:0008076">
    <property type="term" value="C:voltage-gated potassium channel complex"/>
    <property type="evidence" value="ECO:0007669"/>
    <property type="project" value="TreeGrafter"/>
</dbReference>
<keyword evidence="3 5" id="KW-1133">Transmembrane helix</keyword>
<dbReference type="Gene3D" id="1.10.287.70">
    <property type="match status" value="1"/>
</dbReference>
<name>A0A7R9QQ46_9ACAR</name>
<dbReference type="SUPFAM" id="SSF81324">
    <property type="entry name" value="Voltage-gated potassium channels"/>
    <property type="match status" value="1"/>
</dbReference>
<feature type="transmembrane region" description="Helical" evidence="5">
    <location>
        <begin position="45"/>
        <end position="65"/>
    </location>
</feature>
<keyword evidence="2 5" id="KW-0812">Transmembrane</keyword>
<dbReference type="OrthoDB" id="6536029at2759"/>
<dbReference type="AlphaFoldDB" id="A0A7R9QQ46"/>
<dbReference type="InterPro" id="IPR005821">
    <property type="entry name" value="Ion_trans_dom"/>
</dbReference>
<evidence type="ECO:0000313" key="7">
    <source>
        <dbReference type="EMBL" id="CAD7653706.1"/>
    </source>
</evidence>
<evidence type="ECO:0000256" key="3">
    <source>
        <dbReference type="ARBA" id="ARBA00022989"/>
    </source>
</evidence>
<dbReference type="InterPro" id="IPR003937">
    <property type="entry name" value="K_chnl_volt-dep_KCNQ"/>
</dbReference>
<feature type="non-terminal residue" evidence="7">
    <location>
        <position position="1"/>
    </location>
</feature>
<evidence type="ECO:0000256" key="1">
    <source>
        <dbReference type="ARBA" id="ARBA00004141"/>
    </source>
</evidence>
<feature type="transmembrane region" description="Helical" evidence="5">
    <location>
        <begin position="71"/>
        <end position="92"/>
    </location>
</feature>
<dbReference type="PANTHER" id="PTHR47735">
    <property type="entry name" value="POTASSIUM VOLTAGE-GATED CHANNEL SUBFAMILY KQT MEMBER 4"/>
    <property type="match status" value="1"/>
</dbReference>
<dbReference type="PRINTS" id="PR01459">
    <property type="entry name" value="KCNQCHANNEL"/>
</dbReference>
<accession>A0A7R9QQ46</accession>
<reference evidence="7" key="1">
    <citation type="submission" date="2020-11" db="EMBL/GenBank/DDBJ databases">
        <authorList>
            <person name="Tran Van P."/>
        </authorList>
    </citation>
    <scope>NUCLEOTIDE SEQUENCE</scope>
</reference>
<dbReference type="GO" id="GO:0005249">
    <property type="term" value="F:voltage-gated potassium channel activity"/>
    <property type="evidence" value="ECO:0007669"/>
    <property type="project" value="InterPro"/>
</dbReference>
<keyword evidence="4 5" id="KW-0472">Membrane</keyword>
<evidence type="ECO:0000313" key="8">
    <source>
        <dbReference type="Proteomes" id="UP000728032"/>
    </source>
</evidence>
<dbReference type="PANTHER" id="PTHR47735:SF9">
    <property type="entry name" value="POTASSIUM VOLTAGE-GATED CHANNEL SUBFAMILY KQT MEMBER 4-LIKE ISOFORM X1"/>
    <property type="match status" value="1"/>
</dbReference>
<dbReference type="Gene3D" id="1.20.120.350">
    <property type="entry name" value="Voltage-gated potassium channels. Chain C"/>
    <property type="match status" value="1"/>
</dbReference>
<dbReference type="Pfam" id="PF00520">
    <property type="entry name" value="Ion_trans"/>
    <property type="match status" value="1"/>
</dbReference>
<feature type="transmembrane region" description="Helical" evidence="5">
    <location>
        <begin position="6"/>
        <end position="24"/>
    </location>
</feature>
<dbReference type="InterPro" id="IPR027359">
    <property type="entry name" value="Volt_channel_dom_sf"/>
</dbReference>
<feature type="transmembrane region" description="Helical" evidence="5">
    <location>
        <begin position="181"/>
        <end position="207"/>
    </location>
</feature>
<evidence type="ECO:0000256" key="2">
    <source>
        <dbReference type="ARBA" id="ARBA00022692"/>
    </source>
</evidence>
<protein>
    <recommendedName>
        <fullName evidence="6">Ion transport domain-containing protein</fullName>
    </recommendedName>
</protein>
<evidence type="ECO:0000259" key="6">
    <source>
        <dbReference type="Pfam" id="PF00520"/>
    </source>
</evidence>
<keyword evidence="8" id="KW-1185">Reference proteome</keyword>
<feature type="transmembrane region" description="Helical" evidence="5">
    <location>
        <begin position="121"/>
        <end position="142"/>
    </location>
</feature>
<gene>
    <name evidence="7" type="ORF">ONB1V03_LOCUS10359</name>
</gene>
<dbReference type="Gene3D" id="6.10.140.1910">
    <property type="match status" value="1"/>
</dbReference>
<feature type="domain" description="Ion transport" evidence="6">
    <location>
        <begin position="2"/>
        <end position="203"/>
    </location>
</feature>
<dbReference type="EMBL" id="OC921816">
    <property type="protein sequence ID" value="CAD7653706.1"/>
    <property type="molecule type" value="Genomic_DNA"/>
</dbReference>
<evidence type="ECO:0000256" key="4">
    <source>
        <dbReference type="ARBA" id="ARBA00023136"/>
    </source>
</evidence>
<proteinExistence type="predicted"/>